<sequence length="184" mass="19609">MPPVFAPPVPFPYALPSSCEGYQLAMPNSAFAAKIVRDFVGALLRTGAHAGLADDARLCVSEVVSNVYCHTRSELVRVEVLVGREEVAVHVTNDHTGPLPEPLIRPEGEGGRGLLVVNGLAASWGSSTRKVKARRTKTVWFVLTEPEPEPGTEADCRVGAAEPANEMRPDAAQAQAQAQAPLPH</sequence>
<dbReference type="CDD" id="cd16936">
    <property type="entry name" value="HATPase_RsbW-like"/>
    <property type="match status" value="1"/>
</dbReference>
<dbReference type="GO" id="GO:0004674">
    <property type="term" value="F:protein serine/threonine kinase activity"/>
    <property type="evidence" value="ECO:0007669"/>
    <property type="project" value="UniProtKB-KW"/>
</dbReference>
<name>A0A927GNF3_STRGL</name>
<evidence type="ECO:0000256" key="2">
    <source>
        <dbReference type="SAM" id="MobiDB-lite"/>
    </source>
</evidence>
<reference evidence="4" key="1">
    <citation type="journal article" date="2020" name="PLoS ONE">
        <title>Isolation and characterization of Streptomyces bacteriophages and Streptomyces strains encoding biosynthetic arsenals: Streptomyces strains and phages for antibiotic discovery.</title>
        <authorList>
            <person name="Montano E.T."/>
            <person name="Nideffer J.F."/>
            <person name="Brumage L."/>
            <person name="Erb M."/>
            <person name="Derman A.I."/>
            <person name="Davis J.P."/>
            <person name="Estrada E."/>
            <person name="Fu S."/>
            <person name="Le D."/>
            <person name="Vuppala A."/>
            <person name="Tran C."/>
            <person name="Luterstein E."/>
            <person name="Lakkaraju S."/>
            <person name="Panchagnula S."/>
            <person name="Ren C."/>
            <person name="Doan J."/>
            <person name="Tran S."/>
            <person name="Soriano J."/>
            <person name="Fujita Y."/>
            <person name="Gutala P."/>
            <person name="Fujii Q."/>
            <person name="Lee M."/>
            <person name="Bui A."/>
            <person name="Villarreal C."/>
            <person name="Shing S.R."/>
            <person name="Kim S."/>
            <person name="Freeman D."/>
            <person name="Racha V."/>
            <person name="Ho A."/>
            <person name="Kumar P."/>
            <person name="Falah K."/>
            <person name="Dawson T."/>
            <person name="Enustun E."/>
            <person name="Prichard A."/>
            <person name="Gomez A."/>
            <person name="Khanna K."/>
            <person name="Trigg S."/>
            <person name="Fernandez L."/>
            <person name="Pogliano K."/>
            <person name="Pogliano J."/>
        </authorList>
    </citation>
    <scope>NUCLEOTIDE SEQUENCE</scope>
    <source>
        <strain evidence="4">QF2</strain>
    </source>
</reference>
<dbReference type="InterPro" id="IPR036890">
    <property type="entry name" value="HATPase_C_sf"/>
</dbReference>
<comment type="caution">
    <text evidence="4">The sequence shown here is derived from an EMBL/GenBank/DDBJ whole genome shotgun (WGS) entry which is preliminary data.</text>
</comment>
<dbReference type="PANTHER" id="PTHR35526:SF3">
    <property type="entry name" value="ANTI-SIGMA-F FACTOR RSBW"/>
    <property type="match status" value="1"/>
</dbReference>
<dbReference type="GO" id="GO:0005524">
    <property type="term" value="F:ATP binding"/>
    <property type="evidence" value="ECO:0007669"/>
    <property type="project" value="UniProtKB-KW"/>
</dbReference>
<dbReference type="Gene3D" id="3.30.565.10">
    <property type="entry name" value="Histidine kinase-like ATPase, C-terminal domain"/>
    <property type="match status" value="1"/>
</dbReference>
<organism evidence="4">
    <name type="scientific">Streptomyces globisporus</name>
    <dbReference type="NCBI Taxonomy" id="1908"/>
    <lineage>
        <taxon>Bacteria</taxon>
        <taxon>Bacillati</taxon>
        <taxon>Actinomycetota</taxon>
        <taxon>Actinomycetes</taxon>
        <taxon>Kitasatosporales</taxon>
        <taxon>Streptomycetaceae</taxon>
        <taxon>Streptomyces</taxon>
    </lineage>
</organism>
<dbReference type="InterPro" id="IPR003594">
    <property type="entry name" value="HATPase_dom"/>
</dbReference>
<evidence type="ECO:0000313" key="4">
    <source>
        <dbReference type="EMBL" id="MBD2828917.1"/>
    </source>
</evidence>
<proteinExistence type="predicted"/>
<dbReference type="PANTHER" id="PTHR35526">
    <property type="entry name" value="ANTI-SIGMA-F FACTOR RSBW-RELATED"/>
    <property type="match status" value="1"/>
</dbReference>
<gene>
    <name evidence="4" type="ORF">ID875_12385</name>
</gene>
<dbReference type="Pfam" id="PF13581">
    <property type="entry name" value="HATPase_c_2"/>
    <property type="match status" value="1"/>
</dbReference>
<feature type="region of interest" description="Disordered" evidence="2">
    <location>
        <begin position="146"/>
        <end position="184"/>
    </location>
</feature>
<feature type="domain" description="Histidine kinase/HSP90-like ATPase" evidence="3">
    <location>
        <begin position="34"/>
        <end position="124"/>
    </location>
</feature>
<keyword evidence="1" id="KW-0418">Kinase</keyword>
<dbReference type="EMBL" id="JACWUS010000001">
    <property type="protein sequence ID" value="MBD2828917.1"/>
    <property type="molecule type" value="Genomic_DNA"/>
</dbReference>
<protein>
    <submittedName>
        <fullName evidence="4">ATP-binding protein</fullName>
    </submittedName>
</protein>
<keyword evidence="1" id="KW-0808">Transferase</keyword>
<dbReference type="InterPro" id="IPR050267">
    <property type="entry name" value="Anti-sigma-factor_SerPK"/>
</dbReference>
<keyword evidence="1" id="KW-0723">Serine/threonine-protein kinase</keyword>
<evidence type="ECO:0000259" key="3">
    <source>
        <dbReference type="Pfam" id="PF13581"/>
    </source>
</evidence>
<evidence type="ECO:0000256" key="1">
    <source>
        <dbReference type="ARBA" id="ARBA00022527"/>
    </source>
</evidence>
<keyword evidence="4" id="KW-0547">Nucleotide-binding</keyword>
<accession>A0A927GNF3</accession>
<dbReference type="AlphaFoldDB" id="A0A927GNF3"/>
<keyword evidence="4" id="KW-0067">ATP-binding</keyword>
<feature type="compositionally biased region" description="Low complexity" evidence="2">
    <location>
        <begin position="171"/>
        <end position="184"/>
    </location>
</feature>